<name>A0AAD4UTE2_PRUDU</name>
<keyword evidence="2" id="KW-0496">Mitochondrion</keyword>
<evidence type="ECO:0000313" key="3">
    <source>
        <dbReference type="Proteomes" id="UP001054821"/>
    </source>
</evidence>
<evidence type="ECO:0000313" key="2">
    <source>
        <dbReference type="EMBL" id="KAI5311477.1"/>
    </source>
</evidence>
<proteinExistence type="predicted"/>
<evidence type="ECO:0000259" key="1">
    <source>
        <dbReference type="Pfam" id="PF25874"/>
    </source>
</evidence>
<reference evidence="2 3" key="1">
    <citation type="journal article" date="2022" name="G3 (Bethesda)">
        <title>Whole-genome sequence and methylome profiling of the almond [Prunus dulcis (Mill.) D.A. Webb] cultivar 'Nonpareil'.</title>
        <authorList>
            <person name="D'Amico-Willman K.M."/>
            <person name="Ouma W.Z."/>
            <person name="Meulia T."/>
            <person name="Sideli G.M."/>
            <person name="Gradziel T.M."/>
            <person name="Fresnedo-Ramirez J."/>
        </authorList>
    </citation>
    <scope>NUCLEOTIDE SEQUENCE [LARGE SCALE GENOMIC DNA]</scope>
    <source>
        <strain evidence="2">Clone GOH B32 T37-40</strain>
    </source>
</reference>
<dbReference type="AlphaFoldDB" id="A0AAD4UTE2"/>
<organism evidence="2 3">
    <name type="scientific">Prunus dulcis</name>
    <name type="common">Almond</name>
    <name type="synonym">Amygdalus dulcis</name>
    <dbReference type="NCBI Taxonomy" id="3755"/>
    <lineage>
        <taxon>Eukaryota</taxon>
        <taxon>Viridiplantae</taxon>
        <taxon>Streptophyta</taxon>
        <taxon>Embryophyta</taxon>
        <taxon>Tracheophyta</taxon>
        <taxon>Spermatophyta</taxon>
        <taxon>Magnoliopsida</taxon>
        <taxon>eudicotyledons</taxon>
        <taxon>Gunneridae</taxon>
        <taxon>Pentapetalae</taxon>
        <taxon>rosids</taxon>
        <taxon>fabids</taxon>
        <taxon>Rosales</taxon>
        <taxon>Rosaceae</taxon>
        <taxon>Amygdaloideae</taxon>
        <taxon>Amygdaleae</taxon>
        <taxon>Prunus</taxon>
    </lineage>
</organism>
<protein>
    <recommendedName>
        <fullName evidence="1">PTC1-like winged helix-turn-helix domain-containing protein</fullName>
    </recommendedName>
</protein>
<feature type="domain" description="PTC1-like winged helix-turn-helix" evidence="1">
    <location>
        <begin position="13"/>
        <end position="45"/>
    </location>
</feature>
<dbReference type="EMBL" id="JAJFAZ020000010">
    <property type="protein sequence ID" value="KAI5311477.1"/>
    <property type="molecule type" value="Genomic_DNA"/>
</dbReference>
<geneLocation type="mitochondrion" evidence="2"/>
<sequence>MQLACTLAIRVCWIMKSMNNVIVGGYIVRRGVNPLTSVLEYSIKELGNGVQVDEAEPEMWHVIYVKYGITVAEVALRMRKLCHLFVHTGRFRGPLLRKGRSGKK</sequence>
<keyword evidence="3" id="KW-1185">Reference proteome</keyword>
<gene>
    <name evidence="2" type="ORF">L3X38_000203</name>
</gene>
<comment type="caution">
    <text evidence="2">The sequence shown here is derived from an EMBL/GenBank/DDBJ whole genome shotgun (WGS) entry which is preliminary data.</text>
</comment>
<dbReference type="Pfam" id="PF25874">
    <property type="entry name" value="WHD_plant_repro"/>
    <property type="match status" value="1"/>
</dbReference>
<dbReference type="InterPro" id="IPR059080">
    <property type="entry name" value="WHD_PTC1"/>
</dbReference>
<accession>A0AAD4UTE2</accession>
<dbReference type="Proteomes" id="UP001054821">
    <property type="component" value="Mitochondrion MT"/>
</dbReference>